<evidence type="ECO:0000313" key="3">
    <source>
        <dbReference type="EMBL" id="PZD74997.1"/>
    </source>
</evidence>
<dbReference type="AlphaFoldDB" id="A0A2W1K5L0"/>
<feature type="domain" description="NACHT" evidence="1">
    <location>
        <begin position="201"/>
        <end position="287"/>
    </location>
</feature>
<accession>A0A2W1K5L0</accession>
<evidence type="ECO:0000313" key="4">
    <source>
        <dbReference type="Proteomes" id="UP000248857"/>
    </source>
</evidence>
<evidence type="ECO:0000259" key="2">
    <source>
        <dbReference type="PROSITE" id="PS50943"/>
    </source>
</evidence>
<dbReference type="PANTHER" id="PTHR46844:SF1">
    <property type="entry name" value="SLR5058 PROTEIN"/>
    <property type="match status" value="1"/>
</dbReference>
<protein>
    <recommendedName>
        <fullName evidence="5">NACHT domain-containing protein</fullName>
    </recommendedName>
</protein>
<dbReference type="InterPro" id="IPR007111">
    <property type="entry name" value="NACHT_NTPase"/>
</dbReference>
<dbReference type="RefSeq" id="WP_110984436.1">
    <property type="nucleotide sequence ID" value="NZ_CAWNWM010000001.1"/>
</dbReference>
<dbReference type="Pfam" id="PF05729">
    <property type="entry name" value="NACHT"/>
    <property type="match status" value="1"/>
</dbReference>
<dbReference type="GO" id="GO:0003677">
    <property type="term" value="F:DNA binding"/>
    <property type="evidence" value="ECO:0007669"/>
    <property type="project" value="InterPro"/>
</dbReference>
<dbReference type="EMBL" id="PQWO01000001">
    <property type="protein sequence ID" value="PZD74997.1"/>
    <property type="molecule type" value="Genomic_DNA"/>
</dbReference>
<comment type="caution">
    <text evidence="3">The sequence shown here is derived from an EMBL/GenBank/DDBJ whole genome shotgun (WGS) entry which is preliminary data.</text>
</comment>
<feature type="domain" description="HTH cro/C1-type" evidence="2">
    <location>
        <begin position="22"/>
        <end position="69"/>
    </location>
</feature>
<dbReference type="Proteomes" id="UP000248857">
    <property type="component" value="Unassembled WGS sequence"/>
</dbReference>
<organism evidence="3 4">
    <name type="scientific">Acaryochloris thomasi RCC1774</name>
    <dbReference type="NCBI Taxonomy" id="1764569"/>
    <lineage>
        <taxon>Bacteria</taxon>
        <taxon>Bacillati</taxon>
        <taxon>Cyanobacteriota</taxon>
        <taxon>Cyanophyceae</taxon>
        <taxon>Acaryochloridales</taxon>
        <taxon>Acaryochloridaceae</taxon>
        <taxon>Acaryochloris</taxon>
        <taxon>Acaryochloris thomasi</taxon>
    </lineage>
</organism>
<dbReference type="Pfam" id="PF22727">
    <property type="entry name" value="NCH2"/>
    <property type="match status" value="1"/>
</dbReference>
<dbReference type="InterPro" id="IPR010982">
    <property type="entry name" value="Lambda_DNA-bd_dom_sf"/>
</dbReference>
<dbReference type="CDD" id="cd00093">
    <property type="entry name" value="HTH_XRE"/>
    <property type="match status" value="1"/>
</dbReference>
<dbReference type="InterPro" id="IPR054501">
    <property type="entry name" value="NCH2"/>
</dbReference>
<gene>
    <name evidence="3" type="ORF">C1752_00470</name>
</gene>
<sequence length="799" mass="92817">MNDLNLIATPEGIRRAEIALIEMQLTKTKLAERLGLTRPPISKFFNGKTIRNENFVTICKTLGLDWRIVCGLQQIETVTDQAAQAPKDEDSLEKIIQNIRDDIRPRITRNHGKIKVLNLEKPIDLDDIYISINILEKVTRRKQLEFIEIMRRKPYDEVNLTYENVEVMIRQPIYPDDVDRFSRGPIKEKHVPILDAVRDYKNLLVLGKPGSGKTTLLKYLAVQCIRAGIKSQCIPILITLKEFSEAKGQPSLLEYIRQDFLDKERKYLEKLLINGNILILLDGLDEVYVSDISRVTTEIKKFSEKYIENSCIVTCRIAAEEHNLNFIDIEIDDLEDPEIKAFATKWFCRNKSKINADDFLKQLKSNSQILELAKTPKLLALLCLIFEDLGKFPHDRSRLYRDAVKTLVKQEKREKNGSTLYTELSIGQKEKLFSYIAYVSFVEEKYFFDVDYAKKIIKKFLIESSVPNLDRLDIDRFMNYIQAQNGLIVERAHEVYSFSHLTFHEYFVSREIVESTHRELLLLNLSRKILESRWKEVILLVSEMIPEIDTFLLNIKHVIDNSISEDQDIQKFVKWIYKRASHESDLYKKAAIRAFYWGTVGYGCCYAEEIAHAFELNYSSFSNLDSILIFLLLRSKSLDTQGLWDLWAETNLFDYNRAAWSRELIQAIDVALSLLYDLDYSVWSALQKLRENLTEFESSDSDTVWDEWWQSNGSSWVSKLNVALTSYLEADIYGIHSGFNNAQTNSIIKYLEANAILVACLKKSSDTNSTVREEIENTLLLPIIEIKSYKSFKKKDIKQ</sequence>
<dbReference type="Gene3D" id="1.10.260.40">
    <property type="entry name" value="lambda repressor-like DNA-binding domains"/>
    <property type="match status" value="1"/>
</dbReference>
<dbReference type="Gene3D" id="3.40.50.300">
    <property type="entry name" value="P-loop containing nucleotide triphosphate hydrolases"/>
    <property type="match status" value="1"/>
</dbReference>
<dbReference type="Pfam" id="PF13443">
    <property type="entry name" value="HTH_26"/>
    <property type="match status" value="1"/>
</dbReference>
<reference evidence="3 4" key="1">
    <citation type="journal article" date="2018" name="Sci. Rep.">
        <title>A novel species of the marine cyanobacterium Acaryochloris with a unique pigment content and lifestyle.</title>
        <authorList>
            <person name="Partensky F."/>
            <person name="Six C."/>
            <person name="Ratin M."/>
            <person name="Garczarek L."/>
            <person name="Vaulot D."/>
            <person name="Probert I."/>
            <person name="Calteau A."/>
            <person name="Gourvil P."/>
            <person name="Marie D."/>
            <person name="Grebert T."/>
            <person name="Bouchier C."/>
            <person name="Le Panse S."/>
            <person name="Gachenot M."/>
            <person name="Rodriguez F."/>
            <person name="Garrido J.L."/>
        </authorList>
    </citation>
    <scope>NUCLEOTIDE SEQUENCE [LARGE SCALE GENOMIC DNA]</scope>
    <source>
        <strain evidence="3 4">RCC1774</strain>
    </source>
</reference>
<dbReference type="OrthoDB" id="448481at2"/>
<dbReference type="PROSITE" id="PS50837">
    <property type="entry name" value="NACHT"/>
    <property type="match status" value="1"/>
</dbReference>
<dbReference type="InterPro" id="IPR027417">
    <property type="entry name" value="P-loop_NTPase"/>
</dbReference>
<evidence type="ECO:0008006" key="5">
    <source>
        <dbReference type="Google" id="ProtNLM"/>
    </source>
</evidence>
<dbReference type="PROSITE" id="PS50943">
    <property type="entry name" value="HTH_CROC1"/>
    <property type="match status" value="1"/>
</dbReference>
<keyword evidence="4" id="KW-1185">Reference proteome</keyword>
<dbReference type="SUPFAM" id="SSF52540">
    <property type="entry name" value="P-loop containing nucleoside triphosphate hydrolases"/>
    <property type="match status" value="1"/>
</dbReference>
<dbReference type="SUPFAM" id="SSF47413">
    <property type="entry name" value="lambda repressor-like DNA-binding domains"/>
    <property type="match status" value="1"/>
</dbReference>
<dbReference type="InterPro" id="IPR001387">
    <property type="entry name" value="Cro/C1-type_HTH"/>
</dbReference>
<evidence type="ECO:0000259" key="1">
    <source>
        <dbReference type="PROSITE" id="PS50837"/>
    </source>
</evidence>
<proteinExistence type="predicted"/>
<dbReference type="PANTHER" id="PTHR46844">
    <property type="entry name" value="SLR5058 PROTEIN"/>
    <property type="match status" value="1"/>
</dbReference>
<name>A0A2W1K5L0_9CYAN</name>